<dbReference type="GO" id="GO:0016705">
    <property type="term" value="F:oxidoreductase activity, acting on paired donors, with incorporation or reduction of molecular oxygen"/>
    <property type="evidence" value="ECO:0007669"/>
    <property type="project" value="UniProtKB-ARBA"/>
</dbReference>
<evidence type="ECO:0000313" key="6">
    <source>
        <dbReference type="EMBL" id="GLZ75947.1"/>
    </source>
</evidence>
<dbReference type="EMBL" id="BSTX01000001">
    <property type="protein sequence ID" value="GLZ75947.1"/>
    <property type="molecule type" value="Genomic_DNA"/>
</dbReference>
<name>A0A9W6SHI4_9ACTN</name>
<gene>
    <name evidence="6" type="ORF">Afil01_07540</name>
</gene>
<evidence type="ECO:0000256" key="2">
    <source>
        <dbReference type="ARBA" id="ARBA00022723"/>
    </source>
</evidence>
<dbReference type="InterPro" id="IPR036922">
    <property type="entry name" value="Rieske_2Fe-2S_sf"/>
</dbReference>
<dbReference type="GO" id="GO:0051537">
    <property type="term" value="F:2 iron, 2 sulfur cluster binding"/>
    <property type="evidence" value="ECO:0007669"/>
    <property type="project" value="UniProtKB-KW"/>
</dbReference>
<proteinExistence type="predicted"/>
<dbReference type="InterPro" id="IPR017941">
    <property type="entry name" value="Rieske_2Fe-2S"/>
</dbReference>
<sequence>MAHVLRQVTEDLILIAMGGRRVLAQADCPHRGGRLLFSHVNERTLRISCPLHLSSFDIVDGKVASGPACDPLRIHAVLPEEGELP</sequence>
<keyword evidence="7" id="KW-1185">Reference proteome</keyword>
<accession>A0A9W6SHI4</accession>
<dbReference type="Gene3D" id="2.102.10.10">
    <property type="entry name" value="Rieske [2Fe-2S] iron-sulphur domain"/>
    <property type="match status" value="1"/>
</dbReference>
<keyword evidence="4" id="KW-0411">Iron-sulfur</keyword>
<dbReference type="AlphaFoldDB" id="A0A9W6SHI4"/>
<evidence type="ECO:0000313" key="7">
    <source>
        <dbReference type="Proteomes" id="UP001165079"/>
    </source>
</evidence>
<feature type="domain" description="Rieske" evidence="5">
    <location>
        <begin position="1"/>
        <end position="85"/>
    </location>
</feature>
<dbReference type="SUPFAM" id="SSF50022">
    <property type="entry name" value="ISP domain"/>
    <property type="match status" value="1"/>
</dbReference>
<dbReference type="GO" id="GO:0004497">
    <property type="term" value="F:monooxygenase activity"/>
    <property type="evidence" value="ECO:0007669"/>
    <property type="project" value="UniProtKB-ARBA"/>
</dbReference>
<dbReference type="RefSeq" id="WP_285661158.1">
    <property type="nucleotide sequence ID" value="NZ_BSTX01000001.1"/>
</dbReference>
<evidence type="ECO:0000256" key="4">
    <source>
        <dbReference type="ARBA" id="ARBA00023014"/>
    </source>
</evidence>
<dbReference type="Pfam" id="PF00355">
    <property type="entry name" value="Rieske"/>
    <property type="match status" value="1"/>
</dbReference>
<dbReference type="Proteomes" id="UP001165079">
    <property type="component" value="Unassembled WGS sequence"/>
</dbReference>
<comment type="caution">
    <text evidence="6">The sequence shown here is derived from an EMBL/GenBank/DDBJ whole genome shotgun (WGS) entry which is preliminary data.</text>
</comment>
<organism evidence="6 7">
    <name type="scientific">Actinorhabdospora filicis</name>
    <dbReference type="NCBI Taxonomy" id="1785913"/>
    <lineage>
        <taxon>Bacteria</taxon>
        <taxon>Bacillati</taxon>
        <taxon>Actinomycetota</taxon>
        <taxon>Actinomycetes</taxon>
        <taxon>Micromonosporales</taxon>
        <taxon>Micromonosporaceae</taxon>
        <taxon>Actinorhabdospora</taxon>
    </lineage>
</organism>
<dbReference type="PROSITE" id="PS51296">
    <property type="entry name" value="RIESKE"/>
    <property type="match status" value="1"/>
</dbReference>
<dbReference type="GO" id="GO:0046872">
    <property type="term" value="F:metal ion binding"/>
    <property type="evidence" value="ECO:0007669"/>
    <property type="project" value="UniProtKB-KW"/>
</dbReference>
<evidence type="ECO:0000256" key="1">
    <source>
        <dbReference type="ARBA" id="ARBA00022714"/>
    </source>
</evidence>
<reference evidence="6" key="1">
    <citation type="submission" date="2023-03" db="EMBL/GenBank/DDBJ databases">
        <title>Actinorhabdospora filicis NBRC 111898.</title>
        <authorList>
            <person name="Ichikawa N."/>
            <person name="Sato H."/>
            <person name="Tonouchi N."/>
        </authorList>
    </citation>
    <scope>NUCLEOTIDE SEQUENCE</scope>
    <source>
        <strain evidence="6">NBRC 111898</strain>
    </source>
</reference>
<keyword evidence="2" id="KW-0479">Metal-binding</keyword>
<dbReference type="CDD" id="cd03467">
    <property type="entry name" value="Rieske"/>
    <property type="match status" value="1"/>
</dbReference>
<keyword evidence="1" id="KW-0001">2Fe-2S</keyword>
<keyword evidence="3" id="KW-0408">Iron</keyword>
<protein>
    <submittedName>
        <fullName evidence="6">(2Fe-2S)-binding protein</fullName>
    </submittedName>
</protein>
<evidence type="ECO:0000256" key="3">
    <source>
        <dbReference type="ARBA" id="ARBA00023004"/>
    </source>
</evidence>
<evidence type="ECO:0000259" key="5">
    <source>
        <dbReference type="PROSITE" id="PS51296"/>
    </source>
</evidence>